<dbReference type="OMA" id="WIRIMLL"/>
<dbReference type="CDD" id="cd01264">
    <property type="entry name" value="PH_MELT_VEPH1"/>
    <property type="match status" value="1"/>
</dbReference>
<comment type="similarity">
    <text evidence="2">Belongs to the MELT/VEPH family.</text>
</comment>
<dbReference type="InterPro" id="IPR011993">
    <property type="entry name" value="PH-like_dom_sf"/>
</dbReference>
<feature type="compositionally biased region" description="Low complexity" evidence="5">
    <location>
        <begin position="718"/>
        <end position="729"/>
    </location>
</feature>
<feature type="region of interest" description="Disordered" evidence="5">
    <location>
        <begin position="801"/>
        <end position="820"/>
    </location>
</feature>
<sequence>MELFYEIGNINDKGHYDKVNLMITVANRLMLPTDNLLNLNCLQKSLKIVLSIVLRLFEIGFNVIVYSPVAVSGCCRVYNGDQREERELEKMHELLTKVLSKRDLSRAGDLFSVPDNDIVNDISEVLSDINAIISLADYLKNNNDQSVVEICVTRVLSCIRETKTAQRYCSALIDLLKTCLLWNLQPSGSSKDDPPHAKIAADIISSIFLNYDKKDVMKLALPMAVQFLPKGNRELSRNLASYLSLAAIDYAYLLSPHIDSIINSILAGNYGLLRVLSQIYEVSPDTVSPHAPQLVALLPECDSQERLAVFQLYLLIAQRTPLVLESCISPLCEFLYDSETAITTMQILLKLAEQRPLLVAEHFDKIRLATKTNPNTVTLGAQVLATAGRTNKENAQYALDFVLEQLPHADRTSQAVLLQEATKLCSSFPILFTDKVLACVRQKNALSQQKLSSSETSVDVGTKTCGGVTIVNLNSSNDQTAAANQPIAAKASGVVVNTLAANSSAQRSTIISADPATSTTTVSVAASNTHTTTGRSHKNKQSRSSPSSPKDPYRKTITTGNIKIPSSSSNTTTTHPISNQPPATSTTTVPPTPPHTGYTRRVKLGDSRSTGRLHPSGNTHRSMTRLNVAGGSVGGLHKSMTRLSSSQHINQNGSASGSGSNTANNSTSSSNVVVQTGAMLKTPTTPNSPGYVTPVPPLSNNVIITGHNKWGIPSTQVTSGGVTVTTSPTKLRPQSQGPTTLLNTSTALLKYSTDALNQSIGSITSPSNPVSVHHASPALPQQNNGNQKSVMKLPVNGSSDHEVIVSGPTTNVTPRRNDNTSRTLLNANNSILDQRMSTFEPYQIMRDPVQQFCEKHFTSISSYMDEVSQMLPPPTRCSIEVSNEFAERRSKKVAKLHFACQIRGPHCLYSKTCFTMRTRNPKTWIHLMFLDFQVRHYVKEKSVLSTREPGISNLKNIWQILKCENRSFTELVTSQFPSIKDREILVNELRHSGFLDVFEVSKTDKSNPNCNELEYQWGCFLCNHPDKAVGFLNGSNQPMIEGQLKEKKGKWRLFRRWRTRYFTLSGAHLSCKGSSGGESIDVNQIRSVKVSRGARNIPKAFEIFTADQTLILKPKDGKNAEEWVQCLSIVVAHSQARDNPQTKTNSLPARGMSSSKPSF</sequence>
<accession>A0A0L0CCB2</accession>
<evidence type="ECO:0000313" key="8">
    <source>
        <dbReference type="Proteomes" id="UP000037069"/>
    </source>
</evidence>
<dbReference type="PROSITE" id="PS50003">
    <property type="entry name" value="PH_DOMAIN"/>
    <property type="match status" value="1"/>
</dbReference>
<dbReference type="Pfam" id="PF00169">
    <property type="entry name" value="PH"/>
    <property type="match status" value="1"/>
</dbReference>
<comment type="caution">
    <text evidence="7">The sequence shown here is derived from an EMBL/GenBank/DDBJ whole genome shotgun (WGS) entry which is preliminary data.</text>
</comment>
<evidence type="ECO:0000256" key="2">
    <source>
        <dbReference type="ARBA" id="ARBA00010187"/>
    </source>
</evidence>
<keyword evidence="8" id="KW-1185">Reference proteome</keyword>
<dbReference type="InterPro" id="IPR039888">
    <property type="entry name" value="Melted-like"/>
</dbReference>
<dbReference type="InterPro" id="IPR016024">
    <property type="entry name" value="ARM-type_fold"/>
</dbReference>
<feature type="compositionally biased region" description="Polar residues" evidence="5">
    <location>
        <begin position="556"/>
        <end position="565"/>
    </location>
</feature>
<dbReference type="GO" id="GO:0005886">
    <property type="term" value="C:plasma membrane"/>
    <property type="evidence" value="ECO:0007669"/>
    <property type="project" value="UniProtKB-SubCell"/>
</dbReference>
<evidence type="ECO:0000256" key="4">
    <source>
        <dbReference type="ARBA" id="ARBA00023136"/>
    </source>
</evidence>
<dbReference type="FunFam" id="2.30.29.30:FF:000138">
    <property type="entry name" value="Ventricular zone-expressed PH domain-containing protein-like 1"/>
    <property type="match status" value="1"/>
</dbReference>
<reference evidence="7 8" key="1">
    <citation type="journal article" date="2015" name="Nat. Commun.">
        <title>Lucilia cuprina genome unlocks parasitic fly biology to underpin future interventions.</title>
        <authorList>
            <person name="Anstead C.A."/>
            <person name="Korhonen P.K."/>
            <person name="Young N.D."/>
            <person name="Hall R.S."/>
            <person name="Jex A.R."/>
            <person name="Murali S.C."/>
            <person name="Hughes D.S."/>
            <person name="Lee S.F."/>
            <person name="Perry T."/>
            <person name="Stroehlein A.J."/>
            <person name="Ansell B.R."/>
            <person name="Breugelmans B."/>
            <person name="Hofmann A."/>
            <person name="Qu J."/>
            <person name="Dugan S."/>
            <person name="Lee S.L."/>
            <person name="Chao H."/>
            <person name="Dinh H."/>
            <person name="Han Y."/>
            <person name="Doddapaneni H.V."/>
            <person name="Worley K.C."/>
            <person name="Muzny D.M."/>
            <person name="Ioannidis P."/>
            <person name="Waterhouse R.M."/>
            <person name="Zdobnov E.M."/>
            <person name="James P.J."/>
            <person name="Bagnall N.H."/>
            <person name="Kotze A.C."/>
            <person name="Gibbs R.A."/>
            <person name="Richards S."/>
            <person name="Batterham P."/>
            <person name="Gasser R.B."/>
        </authorList>
    </citation>
    <scope>NUCLEOTIDE SEQUENCE [LARGE SCALE GENOMIC DNA]</scope>
    <source>
        <strain evidence="7 8">LS</strain>
        <tissue evidence="7">Full body</tissue>
    </source>
</reference>
<dbReference type="AlphaFoldDB" id="A0A0L0CCB2"/>
<keyword evidence="3" id="KW-1003">Cell membrane</keyword>
<dbReference type="PANTHER" id="PTHR21630">
    <property type="entry name" value="VEPH-A/MELTED"/>
    <property type="match status" value="1"/>
</dbReference>
<feature type="compositionally biased region" description="Low complexity" evidence="5">
    <location>
        <begin position="650"/>
        <end position="671"/>
    </location>
</feature>
<protein>
    <submittedName>
        <fullName evidence="7">Protein melted</fullName>
    </submittedName>
</protein>
<proteinExistence type="inferred from homology"/>
<dbReference type="GO" id="GO:0010314">
    <property type="term" value="F:phosphatidylinositol-5-phosphate binding"/>
    <property type="evidence" value="ECO:0007669"/>
    <property type="project" value="TreeGrafter"/>
</dbReference>
<dbReference type="SUPFAM" id="SSF48371">
    <property type="entry name" value="ARM repeat"/>
    <property type="match status" value="1"/>
</dbReference>
<comment type="subcellular location">
    <subcellularLocation>
        <location evidence="1">Cell membrane</location>
        <topology evidence="1">Peripheral membrane protein</topology>
        <orientation evidence="1">Cytoplasmic side</orientation>
    </subcellularLocation>
</comment>
<feature type="compositionally biased region" description="Low complexity" evidence="5">
    <location>
        <begin position="516"/>
        <end position="533"/>
    </location>
</feature>
<dbReference type="PANTHER" id="PTHR21630:SF10">
    <property type="entry name" value="VENTRICULAR ZONE-EXPRESSED PH DOMAIN-CONTAINING PROTEIN HOMOLOG 1"/>
    <property type="match status" value="1"/>
</dbReference>
<feature type="compositionally biased region" description="Polar residues" evidence="5">
    <location>
        <begin position="807"/>
        <end position="820"/>
    </location>
</feature>
<dbReference type="GO" id="GO:0009966">
    <property type="term" value="P:regulation of signal transduction"/>
    <property type="evidence" value="ECO:0007669"/>
    <property type="project" value="TreeGrafter"/>
</dbReference>
<organism evidence="7 8">
    <name type="scientific">Lucilia cuprina</name>
    <name type="common">Green bottle fly</name>
    <name type="synonym">Australian sheep blowfly</name>
    <dbReference type="NCBI Taxonomy" id="7375"/>
    <lineage>
        <taxon>Eukaryota</taxon>
        <taxon>Metazoa</taxon>
        <taxon>Ecdysozoa</taxon>
        <taxon>Arthropoda</taxon>
        <taxon>Hexapoda</taxon>
        <taxon>Insecta</taxon>
        <taxon>Pterygota</taxon>
        <taxon>Neoptera</taxon>
        <taxon>Endopterygota</taxon>
        <taxon>Diptera</taxon>
        <taxon>Brachycera</taxon>
        <taxon>Muscomorpha</taxon>
        <taxon>Oestroidea</taxon>
        <taxon>Calliphoridae</taxon>
        <taxon>Luciliinae</taxon>
        <taxon>Lucilia</taxon>
    </lineage>
</organism>
<name>A0A0L0CCB2_LUCCU</name>
<dbReference type="Gene3D" id="2.30.29.30">
    <property type="entry name" value="Pleckstrin-homology domain (PH domain)/Phosphotyrosine-binding domain (PTB)"/>
    <property type="match status" value="1"/>
</dbReference>
<dbReference type="InterPro" id="IPR011989">
    <property type="entry name" value="ARM-like"/>
</dbReference>
<feature type="region of interest" description="Disordered" evidence="5">
    <location>
        <begin position="1137"/>
        <end position="1159"/>
    </location>
</feature>
<feature type="compositionally biased region" description="Polar residues" evidence="5">
    <location>
        <begin position="616"/>
        <end position="625"/>
    </location>
</feature>
<evidence type="ECO:0000313" key="7">
    <source>
        <dbReference type="EMBL" id="KNC29866.1"/>
    </source>
</evidence>
<dbReference type="OrthoDB" id="5869902at2759"/>
<dbReference type="Gene3D" id="1.25.10.10">
    <property type="entry name" value="Leucine-rich Repeat Variant"/>
    <property type="match status" value="1"/>
</dbReference>
<dbReference type="Proteomes" id="UP000037069">
    <property type="component" value="Unassembled WGS sequence"/>
</dbReference>
<evidence type="ECO:0000256" key="5">
    <source>
        <dbReference type="SAM" id="MobiDB-lite"/>
    </source>
</evidence>
<gene>
    <name evidence="7" type="ORF">FF38_13494</name>
</gene>
<feature type="region of interest" description="Disordered" evidence="5">
    <location>
        <begin position="766"/>
        <end position="786"/>
    </location>
</feature>
<evidence type="ECO:0000256" key="3">
    <source>
        <dbReference type="ARBA" id="ARBA00022475"/>
    </source>
</evidence>
<feature type="region of interest" description="Disordered" evidence="5">
    <location>
        <begin position="516"/>
        <end position="671"/>
    </location>
</feature>
<evidence type="ECO:0000259" key="6">
    <source>
        <dbReference type="PROSITE" id="PS50003"/>
    </source>
</evidence>
<feature type="region of interest" description="Disordered" evidence="5">
    <location>
        <begin position="718"/>
        <end position="739"/>
    </location>
</feature>
<keyword evidence="4" id="KW-0472">Membrane</keyword>
<dbReference type="EMBL" id="JRES01000611">
    <property type="protein sequence ID" value="KNC29866.1"/>
    <property type="molecule type" value="Genomic_DNA"/>
</dbReference>
<dbReference type="InterPro" id="IPR001849">
    <property type="entry name" value="PH_domain"/>
</dbReference>
<feature type="domain" description="PH" evidence="6">
    <location>
        <begin position="1037"/>
        <end position="1132"/>
    </location>
</feature>
<dbReference type="SUPFAM" id="SSF50729">
    <property type="entry name" value="PH domain-like"/>
    <property type="match status" value="1"/>
</dbReference>
<evidence type="ECO:0000256" key="1">
    <source>
        <dbReference type="ARBA" id="ARBA00004413"/>
    </source>
</evidence>
<dbReference type="SMART" id="SM00233">
    <property type="entry name" value="PH"/>
    <property type="match status" value="1"/>
</dbReference>